<protein>
    <submittedName>
        <fullName evidence="1">Uncharacterized protein</fullName>
    </submittedName>
</protein>
<evidence type="ECO:0000313" key="2">
    <source>
        <dbReference type="Proteomes" id="UP001165960"/>
    </source>
</evidence>
<dbReference type="EMBL" id="QTSX02006420">
    <property type="protein sequence ID" value="KAJ9054909.1"/>
    <property type="molecule type" value="Genomic_DNA"/>
</dbReference>
<reference evidence="1" key="1">
    <citation type="submission" date="2022-04" db="EMBL/GenBank/DDBJ databases">
        <title>Genome of the entomopathogenic fungus Entomophthora muscae.</title>
        <authorList>
            <person name="Elya C."/>
            <person name="Lovett B.R."/>
            <person name="Lee E."/>
            <person name="Macias A.M."/>
            <person name="Hajek A.E."/>
            <person name="De Bivort B.L."/>
            <person name="Kasson M.T."/>
            <person name="De Fine Licht H.H."/>
            <person name="Stajich J.E."/>
        </authorList>
    </citation>
    <scope>NUCLEOTIDE SEQUENCE</scope>
    <source>
        <strain evidence="1">Berkeley</strain>
    </source>
</reference>
<evidence type="ECO:0000313" key="1">
    <source>
        <dbReference type="EMBL" id="KAJ9054909.1"/>
    </source>
</evidence>
<name>A0ACC2RXS5_9FUNG</name>
<keyword evidence="2" id="KW-1185">Reference proteome</keyword>
<sequence length="58" mass="6742">MREGVPYFFKSTMAREHPKYDYRIADILRRDISRPYLLPAMQGARPGRVAGARVPLLH</sequence>
<dbReference type="Proteomes" id="UP001165960">
    <property type="component" value="Unassembled WGS sequence"/>
</dbReference>
<comment type="caution">
    <text evidence="1">The sequence shown here is derived from an EMBL/GenBank/DDBJ whole genome shotgun (WGS) entry which is preliminary data.</text>
</comment>
<accession>A0ACC2RXS5</accession>
<organism evidence="1 2">
    <name type="scientific">Entomophthora muscae</name>
    <dbReference type="NCBI Taxonomy" id="34485"/>
    <lineage>
        <taxon>Eukaryota</taxon>
        <taxon>Fungi</taxon>
        <taxon>Fungi incertae sedis</taxon>
        <taxon>Zoopagomycota</taxon>
        <taxon>Entomophthoromycotina</taxon>
        <taxon>Entomophthoromycetes</taxon>
        <taxon>Entomophthorales</taxon>
        <taxon>Entomophthoraceae</taxon>
        <taxon>Entomophthora</taxon>
    </lineage>
</organism>
<proteinExistence type="predicted"/>
<gene>
    <name evidence="1" type="ORF">DSO57_1009566</name>
</gene>